<dbReference type="PRINTS" id="PR00344">
    <property type="entry name" value="BCTRLSENSOR"/>
</dbReference>
<name>A0A0F6QZJ7_9CORY</name>
<evidence type="ECO:0000256" key="8">
    <source>
        <dbReference type="ARBA" id="ARBA00022989"/>
    </source>
</evidence>
<dbReference type="KEGG" id="ccj:UL81_09585"/>
<dbReference type="InterPro" id="IPR004358">
    <property type="entry name" value="Sig_transdc_His_kin-like_C"/>
</dbReference>
<dbReference type="InterPro" id="IPR005467">
    <property type="entry name" value="His_kinase_dom"/>
</dbReference>
<keyword evidence="12" id="KW-1185">Reference proteome</keyword>
<dbReference type="SUPFAM" id="SSF47384">
    <property type="entry name" value="Homodimeric domain of signal transducing histidine kinase"/>
    <property type="match status" value="1"/>
</dbReference>
<comment type="subcellular location">
    <subcellularLocation>
        <location evidence="2">Cell membrane</location>
    </subcellularLocation>
</comment>
<keyword evidence="7 11" id="KW-0418">Kinase</keyword>
<dbReference type="STRING" id="161896.UL81_09585"/>
<dbReference type="Pfam" id="PF02518">
    <property type="entry name" value="HATPase_c"/>
    <property type="match status" value="1"/>
</dbReference>
<dbReference type="Gene3D" id="1.10.287.130">
    <property type="match status" value="1"/>
</dbReference>
<evidence type="ECO:0000313" key="12">
    <source>
        <dbReference type="Proteomes" id="UP000033566"/>
    </source>
</evidence>
<dbReference type="PANTHER" id="PTHR45436">
    <property type="entry name" value="SENSOR HISTIDINE KINASE YKOH"/>
    <property type="match status" value="1"/>
</dbReference>
<dbReference type="AlphaFoldDB" id="A0A0F6QZJ7"/>
<sequence>MPKPKRSIAWRIIAWNVAIVLVALAAVVMLTDTVRRAEIATAANHDVEQEISQFTEFATAGTNPETDESFSSSQELLESYLRQQVPKTGESMFALVDGQLVRQIVADATPLRQEVVREVQGASQSTGVLELNDAGFAHWGRVSVEAATPAVFAVSLDTSAQHEQVTHQTRLFLLMALGIAAVTGLLAWLSAQRIVRPIRKLSAVTAEISDTNLTRRVPVRGKDEIAQLATRFNDMLDRIDHAYSAQRQFLDDAGHELRTPITVVRGHLELLPSADEEQRERSMEMCFSELDRMSRMVNSLITLAKAEKFMERRPTDLSDWFIELEDKAEMLSERRTYVTELPEGEADIDPDRVTEAVLELVSNAVKYTDGPIEISGRVVGDKQLKITVRDEGPGITAEEQKKVFERFHHSGNSSGLGLAIVESIAHSHGGRAWVRSTPPDGATFGLTIPLRKETA</sequence>
<dbReference type="PROSITE" id="PS50109">
    <property type="entry name" value="HIS_KIN"/>
    <property type="match status" value="1"/>
</dbReference>
<dbReference type="SMART" id="SM00388">
    <property type="entry name" value="HisKA"/>
    <property type="match status" value="1"/>
</dbReference>
<evidence type="ECO:0000256" key="1">
    <source>
        <dbReference type="ARBA" id="ARBA00000085"/>
    </source>
</evidence>
<comment type="catalytic activity">
    <reaction evidence="1">
        <text>ATP + protein L-histidine = ADP + protein N-phospho-L-histidine.</text>
        <dbReference type="EC" id="2.7.13.3"/>
    </reaction>
</comment>
<keyword evidence="8" id="KW-1133">Transmembrane helix</keyword>
<dbReference type="HOGENOM" id="CLU_000445_89_6_11"/>
<dbReference type="EMBL" id="CP011311">
    <property type="protein sequence ID" value="AKE39853.1"/>
    <property type="molecule type" value="Genomic_DNA"/>
</dbReference>
<dbReference type="OrthoDB" id="9786919at2"/>
<dbReference type="InterPro" id="IPR003660">
    <property type="entry name" value="HAMP_dom"/>
</dbReference>
<dbReference type="EC" id="2.7.13.3" evidence="3"/>
<gene>
    <name evidence="11" type="ORF">UL81_09585</name>
</gene>
<evidence type="ECO:0000256" key="3">
    <source>
        <dbReference type="ARBA" id="ARBA00012438"/>
    </source>
</evidence>
<dbReference type="RefSeq" id="WP_035104537.1">
    <property type="nucleotide sequence ID" value="NZ_CP011311.1"/>
</dbReference>
<reference evidence="11 12" key="1">
    <citation type="journal article" date="2015" name="Genome Announc.">
        <title>Complete Genome Sequence of Corynebacterium camporealensis DSM 44610, Isolated from the Milk of a Manchega Sheep with Subclinical Mastitis.</title>
        <authorList>
            <person name="Ruckert C."/>
            <person name="Albersmeier A."/>
            <person name="Winkler A."/>
            <person name="Tauch A."/>
        </authorList>
    </citation>
    <scope>NUCLEOTIDE SEQUENCE [LARGE SCALE GENOMIC DNA]</scope>
    <source>
        <strain evidence="11 12">DSM 44610</strain>
    </source>
</reference>
<evidence type="ECO:0000256" key="6">
    <source>
        <dbReference type="ARBA" id="ARBA00022692"/>
    </source>
</evidence>
<dbReference type="PANTHER" id="PTHR45436:SF5">
    <property type="entry name" value="SENSOR HISTIDINE KINASE TRCS"/>
    <property type="match status" value="1"/>
</dbReference>
<dbReference type="SMART" id="SM00304">
    <property type="entry name" value="HAMP"/>
    <property type="match status" value="1"/>
</dbReference>
<keyword evidence="5" id="KW-0808">Transferase</keyword>
<dbReference type="InterPro" id="IPR036890">
    <property type="entry name" value="HATPase_C_sf"/>
</dbReference>
<evidence type="ECO:0000256" key="7">
    <source>
        <dbReference type="ARBA" id="ARBA00022777"/>
    </source>
</evidence>
<dbReference type="Pfam" id="PF00672">
    <property type="entry name" value="HAMP"/>
    <property type="match status" value="1"/>
</dbReference>
<dbReference type="Gene3D" id="3.30.565.10">
    <property type="entry name" value="Histidine kinase-like ATPase, C-terminal domain"/>
    <property type="match status" value="1"/>
</dbReference>
<dbReference type="SUPFAM" id="SSF55874">
    <property type="entry name" value="ATPase domain of HSP90 chaperone/DNA topoisomerase II/histidine kinase"/>
    <property type="match status" value="1"/>
</dbReference>
<protein>
    <recommendedName>
        <fullName evidence="3">histidine kinase</fullName>
        <ecNumber evidence="3">2.7.13.3</ecNumber>
    </recommendedName>
</protein>
<evidence type="ECO:0000256" key="10">
    <source>
        <dbReference type="ARBA" id="ARBA00023136"/>
    </source>
</evidence>
<dbReference type="SUPFAM" id="SSF158472">
    <property type="entry name" value="HAMP domain-like"/>
    <property type="match status" value="1"/>
</dbReference>
<evidence type="ECO:0000256" key="4">
    <source>
        <dbReference type="ARBA" id="ARBA00022553"/>
    </source>
</evidence>
<evidence type="ECO:0000256" key="2">
    <source>
        <dbReference type="ARBA" id="ARBA00004236"/>
    </source>
</evidence>
<accession>A0A0F6QZJ7</accession>
<keyword evidence="6" id="KW-0812">Transmembrane</keyword>
<dbReference type="GO" id="GO:0000155">
    <property type="term" value="F:phosphorelay sensor kinase activity"/>
    <property type="evidence" value="ECO:0007669"/>
    <property type="project" value="InterPro"/>
</dbReference>
<dbReference type="CDD" id="cd00082">
    <property type="entry name" value="HisKA"/>
    <property type="match status" value="1"/>
</dbReference>
<dbReference type="Pfam" id="PF00512">
    <property type="entry name" value="HisKA"/>
    <property type="match status" value="1"/>
</dbReference>
<keyword evidence="9" id="KW-0902">Two-component regulatory system</keyword>
<dbReference type="PATRIC" id="fig|161896.4.peg.1870"/>
<keyword evidence="4" id="KW-0597">Phosphoprotein</keyword>
<organism evidence="11 12">
    <name type="scientific">Corynebacterium camporealensis</name>
    <dbReference type="NCBI Taxonomy" id="161896"/>
    <lineage>
        <taxon>Bacteria</taxon>
        <taxon>Bacillati</taxon>
        <taxon>Actinomycetota</taxon>
        <taxon>Actinomycetes</taxon>
        <taxon>Mycobacteriales</taxon>
        <taxon>Corynebacteriaceae</taxon>
        <taxon>Corynebacterium</taxon>
    </lineage>
</organism>
<evidence type="ECO:0000256" key="9">
    <source>
        <dbReference type="ARBA" id="ARBA00023012"/>
    </source>
</evidence>
<dbReference type="InterPro" id="IPR050428">
    <property type="entry name" value="TCS_sensor_his_kinase"/>
</dbReference>
<dbReference type="Proteomes" id="UP000033566">
    <property type="component" value="Chromosome"/>
</dbReference>
<dbReference type="InterPro" id="IPR003661">
    <property type="entry name" value="HisK_dim/P_dom"/>
</dbReference>
<evidence type="ECO:0000256" key="5">
    <source>
        <dbReference type="ARBA" id="ARBA00022679"/>
    </source>
</evidence>
<dbReference type="Gene3D" id="6.10.340.10">
    <property type="match status" value="1"/>
</dbReference>
<dbReference type="CDD" id="cd00075">
    <property type="entry name" value="HATPase"/>
    <property type="match status" value="1"/>
</dbReference>
<dbReference type="SMART" id="SM00387">
    <property type="entry name" value="HATPase_c"/>
    <property type="match status" value="1"/>
</dbReference>
<dbReference type="PROSITE" id="PS50885">
    <property type="entry name" value="HAMP"/>
    <property type="match status" value="1"/>
</dbReference>
<dbReference type="InterPro" id="IPR036097">
    <property type="entry name" value="HisK_dim/P_sf"/>
</dbReference>
<dbReference type="GO" id="GO:0005886">
    <property type="term" value="C:plasma membrane"/>
    <property type="evidence" value="ECO:0007669"/>
    <property type="project" value="UniProtKB-SubCell"/>
</dbReference>
<evidence type="ECO:0000313" key="11">
    <source>
        <dbReference type="EMBL" id="AKE39853.1"/>
    </source>
</evidence>
<proteinExistence type="predicted"/>
<dbReference type="CDD" id="cd06225">
    <property type="entry name" value="HAMP"/>
    <property type="match status" value="1"/>
</dbReference>
<dbReference type="InterPro" id="IPR003594">
    <property type="entry name" value="HATPase_dom"/>
</dbReference>
<keyword evidence="10" id="KW-0472">Membrane</keyword>
<dbReference type="FunFam" id="1.10.287.130:FF:000001">
    <property type="entry name" value="Two-component sensor histidine kinase"/>
    <property type="match status" value="1"/>
</dbReference>